<dbReference type="EMBL" id="UZAI01019178">
    <property type="protein sequence ID" value="VDP43382.1"/>
    <property type="molecule type" value="Genomic_DNA"/>
</dbReference>
<dbReference type="Proteomes" id="UP000277204">
    <property type="component" value="Unassembled WGS sequence"/>
</dbReference>
<proteinExistence type="predicted"/>
<keyword evidence="2" id="KW-1185">Reference proteome</keyword>
<name>A0A183N2D9_9TREM</name>
<evidence type="ECO:0000313" key="1">
    <source>
        <dbReference type="EMBL" id="VDP43382.1"/>
    </source>
</evidence>
<dbReference type="AlphaFoldDB" id="A0A183N2D9"/>
<organism evidence="1 2">
    <name type="scientific">Schistosoma margrebowiei</name>
    <dbReference type="NCBI Taxonomy" id="48269"/>
    <lineage>
        <taxon>Eukaryota</taxon>
        <taxon>Metazoa</taxon>
        <taxon>Spiralia</taxon>
        <taxon>Lophotrochozoa</taxon>
        <taxon>Platyhelminthes</taxon>
        <taxon>Trematoda</taxon>
        <taxon>Digenea</taxon>
        <taxon>Strigeidida</taxon>
        <taxon>Schistosomatoidea</taxon>
        <taxon>Schistosomatidae</taxon>
        <taxon>Schistosoma</taxon>
    </lineage>
</organism>
<dbReference type="STRING" id="48269.A0A183N2D9"/>
<evidence type="ECO:0000313" key="2">
    <source>
        <dbReference type="Proteomes" id="UP000277204"/>
    </source>
</evidence>
<accession>A0A183N2D9</accession>
<reference evidence="1 2" key="1">
    <citation type="submission" date="2018-11" db="EMBL/GenBank/DDBJ databases">
        <authorList>
            <consortium name="Pathogen Informatics"/>
        </authorList>
    </citation>
    <scope>NUCLEOTIDE SEQUENCE [LARGE SCALE GENOMIC DNA]</scope>
    <source>
        <strain evidence="1 2">Zambia</strain>
    </source>
</reference>
<protein>
    <submittedName>
        <fullName evidence="1">Uncharacterized protein</fullName>
    </submittedName>
</protein>
<sequence>MSHIPPVDYFNNVIWNIQPVFDKPSSQDPSTSHSETFVVVPQSQLDSSIRLINSEFEIMGYSKVLRVENGEIQITMNSFIDGVLKLITSYRKSLNSREEIELK</sequence>
<gene>
    <name evidence="1" type="ORF">SMRZ_LOCUS22464</name>
</gene>